<dbReference type="InterPro" id="IPR036188">
    <property type="entry name" value="FAD/NAD-bd_sf"/>
</dbReference>
<sequence length="363" mass="39464">MNTARIAIVGGGLSGLHAALCLLRAGVQDFVLLEARTAPGGRISSAGGFDLGPTWYWPEFQPELHELIVDLGLRPFAQFEEGDLLVEQAQQGVPMRVPGYASAPAAMRLPGGMQSLVEALQQRIPDRHLRGGHRVRRMRRVGEQVELDCEPTSWRVDHVMLALSPRLAEATIGFTPALPPALARSWRETPTWMAPHAKYVAVYDHAFWREAGLSGGARSARGPLGEIHDASVPQGPAALFGFLGVPAQVRRRVPQQQLLQHCKAQLTRLFGPRAAHPREEFFKDWSVDPFTSTAADEANAGHALRQPETGAIAGPWYGRLTGIASEWSAEFPGYLAGAVDASRRGVDAWLSSCPSNKPSKECP</sequence>
<dbReference type="InterPro" id="IPR002937">
    <property type="entry name" value="Amino_oxidase"/>
</dbReference>
<proteinExistence type="inferred from homology"/>
<feature type="domain" description="Amine oxidase" evidence="2">
    <location>
        <begin position="108"/>
        <end position="345"/>
    </location>
</feature>
<evidence type="ECO:0000259" key="2">
    <source>
        <dbReference type="Pfam" id="PF01593"/>
    </source>
</evidence>
<comment type="similarity">
    <text evidence="1">Belongs to the flavin monoamine oxidase family.</text>
</comment>
<dbReference type="PANTHER" id="PTHR43563">
    <property type="entry name" value="AMINE OXIDASE"/>
    <property type="match status" value="1"/>
</dbReference>
<comment type="caution">
    <text evidence="3">The sequence shown here is derived from an EMBL/GenBank/DDBJ whole genome shotgun (WGS) entry which is preliminary data.</text>
</comment>
<evidence type="ECO:0000256" key="1">
    <source>
        <dbReference type="ARBA" id="ARBA00005995"/>
    </source>
</evidence>
<name>A0ABU5DEF2_9BURK</name>
<dbReference type="SUPFAM" id="SSF54373">
    <property type="entry name" value="FAD-linked reductases, C-terminal domain"/>
    <property type="match status" value="1"/>
</dbReference>
<evidence type="ECO:0000313" key="4">
    <source>
        <dbReference type="Proteomes" id="UP001285263"/>
    </source>
</evidence>
<gene>
    <name evidence="3" type="ORF">SNE35_09105</name>
</gene>
<feature type="domain" description="Amine oxidase" evidence="2">
    <location>
        <begin position="13"/>
        <end position="83"/>
    </location>
</feature>
<keyword evidence="4" id="KW-1185">Reference proteome</keyword>
<dbReference type="Pfam" id="PF01593">
    <property type="entry name" value="Amino_oxidase"/>
    <property type="match status" value="2"/>
</dbReference>
<dbReference type="RefSeq" id="WP_320422576.1">
    <property type="nucleotide sequence ID" value="NZ_JAXCLA010000003.1"/>
</dbReference>
<evidence type="ECO:0000313" key="3">
    <source>
        <dbReference type="EMBL" id="MDY0744664.1"/>
    </source>
</evidence>
<dbReference type="Gene3D" id="3.50.50.60">
    <property type="entry name" value="FAD/NAD(P)-binding domain"/>
    <property type="match status" value="2"/>
</dbReference>
<protein>
    <submittedName>
        <fullName evidence="3">FAD-dependent oxidoreductase</fullName>
    </submittedName>
</protein>
<dbReference type="SUPFAM" id="SSF51905">
    <property type="entry name" value="FAD/NAD(P)-binding domain"/>
    <property type="match status" value="1"/>
</dbReference>
<dbReference type="Proteomes" id="UP001285263">
    <property type="component" value="Unassembled WGS sequence"/>
</dbReference>
<organism evidence="3 4">
    <name type="scientific">Roseateles agri</name>
    <dbReference type="NCBI Taxonomy" id="3098619"/>
    <lineage>
        <taxon>Bacteria</taxon>
        <taxon>Pseudomonadati</taxon>
        <taxon>Pseudomonadota</taxon>
        <taxon>Betaproteobacteria</taxon>
        <taxon>Burkholderiales</taxon>
        <taxon>Sphaerotilaceae</taxon>
        <taxon>Roseateles</taxon>
    </lineage>
</organism>
<dbReference type="EMBL" id="JAXCLA010000003">
    <property type="protein sequence ID" value="MDY0744664.1"/>
    <property type="molecule type" value="Genomic_DNA"/>
</dbReference>
<dbReference type="InterPro" id="IPR050703">
    <property type="entry name" value="Flavin_MAO"/>
</dbReference>
<dbReference type="PANTHER" id="PTHR43563:SF1">
    <property type="entry name" value="AMINE OXIDASE [FLAVIN-CONTAINING] B"/>
    <property type="match status" value="1"/>
</dbReference>
<accession>A0ABU5DEF2</accession>
<reference evidence="3 4" key="1">
    <citation type="submission" date="2023-11" db="EMBL/GenBank/DDBJ databases">
        <title>Paucibacter sp. nov., isolated from fresh soil in Korea.</title>
        <authorList>
            <person name="Le N.T.T."/>
        </authorList>
    </citation>
    <scope>NUCLEOTIDE SEQUENCE [LARGE SCALE GENOMIC DNA]</scope>
    <source>
        <strain evidence="3 4">R3-3</strain>
    </source>
</reference>